<sequence>MIFDGSFESAGPLKKSLRKIDYEVPVSNFIVPKLLMISYPDSYAPPQVTLVTQTPAKLNQILLLSILVLISWTLISPCYAAENGNTFTEIINGGEKTTNTWQNMWSGFQNGNSTTASTQPLAANRTRRIDPSDYYNYYEGGWDITNSHYILSLLYSGAPLFATAVIWCFCAGLGIFIFYLCYCCCCCKNKREQKYSRKAHTISLTFLVIFLIMAVAGGAFFYYGQVNFQSTVTDVLAHVVRKANEVIDVANDAFTNLASAAKMGIANYSLPEDFKQNIEQLNKLFNYTAILPKFQAEGTTRSADLVLDVVRHWFLGVSAVLLVLVVVGFIMSFCGWKLAVYILLLFGWLVVTVTFAVCGISVIVENAIGDTCVAMEDWVRRPHNGTALSKLLPCMDEETAQKNLVITRNTSFGMVNWINAFILDVANADVTPNRQALYYNQSGPLMPFLCNPFSPNLTERTCANNEVQLNSAPQAYKGFVCPTSPSGICTSIGRMTPDHYTQIMVATKASDTLAQEGQFLVELADCSFVAETFDEIIKQHCPLLRRYGEDVNIGLLLLAVALMCSIILWASTLLCQSKLSLVVGIPFSALVPPRSLIQLPHRVRLFSPPPSGDSPLSCDSLFRHRPLCETLSSSTTTIESLHRPLASTRFSLEGYDN</sequence>
<evidence type="ECO:0000313" key="1">
    <source>
        <dbReference type="EMBL" id="KAI4329375.1"/>
    </source>
</evidence>
<evidence type="ECO:0000313" key="2">
    <source>
        <dbReference type="Proteomes" id="UP000828941"/>
    </source>
</evidence>
<dbReference type="Proteomes" id="UP000828941">
    <property type="component" value="Chromosome 8"/>
</dbReference>
<accession>A0ACB9N4Z5</accession>
<proteinExistence type="predicted"/>
<dbReference type="EMBL" id="CM039433">
    <property type="protein sequence ID" value="KAI4329375.1"/>
    <property type="molecule type" value="Genomic_DNA"/>
</dbReference>
<organism evidence="1 2">
    <name type="scientific">Bauhinia variegata</name>
    <name type="common">Purple orchid tree</name>
    <name type="synonym">Phanera variegata</name>
    <dbReference type="NCBI Taxonomy" id="167791"/>
    <lineage>
        <taxon>Eukaryota</taxon>
        <taxon>Viridiplantae</taxon>
        <taxon>Streptophyta</taxon>
        <taxon>Embryophyta</taxon>
        <taxon>Tracheophyta</taxon>
        <taxon>Spermatophyta</taxon>
        <taxon>Magnoliopsida</taxon>
        <taxon>eudicotyledons</taxon>
        <taxon>Gunneridae</taxon>
        <taxon>Pentapetalae</taxon>
        <taxon>rosids</taxon>
        <taxon>fabids</taxon>
        <taxon>Fabales</taxon>
        <taxon>Fabaceae</taxon>
        <taxon>Cercidoideae</taxon>
        <taxon>Cercideae</taxon>
        <taxon>Bauhiniinae</taxon>
        <taxon>Bauhinia</taxon>
    </lineage>
</organism>
<gene>
    <name evidence="1" type="ORF">L6164_021645</name>
</gene>
<protein>
    <submittedName>
        <fullName evidence="1">Uncharacterized protein</fullName>
    </submittedName>
</protein>
<keyword evidence="2" id="KW-1185">Reference proteome</keyword>
<name>A0ACB9N4Z5_BAUVA</name>
<comment type="caution">
    <text evidence="1">The sequence shown here is derived from an EMBL/GenBank/DDBJ whole genome shotgun (WGS) entry which is preliminary data.</text>
</comment>
<reference evidence="1 2" key="1">
    <citation type="journal article" date="2022" name="DNA Res.">
        <title>Chromosomal-level genome assembly of the orchid tree Bauhinia variegata (Leguminosae; Cercidoideae) supports the allotetraploid origin hypothesis of Bauhinia.</title>
        <authorList>
            <person name="Zhong Y."/>
            <person name="Chen Y."/>
            <person name="Zheng D."/>
            <person name="Pang J."/>
            <person name="Liu Y."/>
            <person name="Luo S."/>
            <person name="Meng S."/>
            <person name="Qian L."/>
            <person name="Wei D."/>
            <person name="Dai S."/>
            <person name="Zhou R."/>
        </authorList>
    </citation>
    <scope>NUCLEOTIDE SEQUENCE [LARGE SCALE GENOMIC DNA]</scope>
    <source>
        <strain evidence="1">BV-YZ2020</strain>
    </source>
</reference>